<dbReference type="EMBL" id="BAAATR010000017">
    <property type="protein sequence ID" value="GAA2252372.1"/>
    <property type="molecule type" value="Genomic_DNA"/>
</dbReference>
<reference evidence="3 4" key="1">
    <citation type="journal article" date="2019" name="Int. J. Syst. Evol. Microbiol.">
        <title>The Global Catalogue of Microorganisms (GCM) 10K type strain sequencing project: providing services to taxonomists for standard genome sequencing and annotation.</title>
        <authorList>
            <consortium name="The Broad Institute Genomics Platform"/>
            <consortium name="The Broad Institute Genome Sequencing Center for Infectious Disease"/>
            <person name="Wu L."/>
            <person name="Ma J."/>
        </authorList>
    </citation>
    <scope>NUCLEOTIDE SEQUENCE [LARGE SCALE GENOMIC DNA]</scope>
    <source>
        <strain evidence="3 4">JCM 7356</strain>
    </source>
</reference>
<dbReference type="Proteomes" id="UP001500305">
    <property type="component" value="Unassembled WGS sequence"/>
</dbReference>
<evidence type="ECO:0000313" key="4">
    <source>
        <dbReference type="Proteomes" id="UP001500305"/>
    </source>
</evidence>
<feature type="compositionally biased region" description="Low complexity" evidence="1">
    <location>
        <begin position="130"/>
        <end position="158"/>
    </location>
</feature>
<feature type="region of interest" description="Disordered" evidence="1">
    <location>
        <begin position="1"/>
        <end position="100"/>
    </location>
</feature>
<keyword evidence="4" id="KW-1185">Reference proteome</keyword>
<feature type="compositionally biased region" description="Polar residues" evidence="1">
    <location>
        <begin position="72"/>
        <end position="81"/>
    </location>
</feature>
<keyword evidence="2" id="KW-0812">Transmembrane</keyword>
<comment type="caution">
    <text evidence="3">The sequence shown here is derived from an EMBL/GenBank/DDBJ whole genome shotgun (WGS) entry which is preliminary data.</text>
</comment>
<proteinExistence type="predicted"/>
<evidence type="ECO:0000313" key="3">
    <source>
        <dbReference type="EMBL" id="GAA2252372.1"/>
    </source>
</evidence>
<feature type="compositionally biased region" description="Polar residues" evidence="1">
    <location>
        <begin position="55"/>
        <end position="65"/>
    </location>
</feature>
<dbReference type="SUPFAM" id="SSF49785">
    <property type="entry name" value="Galactose-binding domain-like"/>
    <property type="match status" value="1"/>
</dbReference>
<evidence type="ECO:0000256" key="1">
    <source>
        <dbReference type="SAM" id="MobiDB-lite"/>
    </source>
</evidence>
<feature type="region of interest" description="Disordered" evidence="1">
    <location>
        <begin position="127"/>
        <end position="168"/>
    </location>
</feature>
<keyword evidence="2" id="KW-1133">Transmembrane helix</keyword>
<evidence type="ECO:0008006" key="5">
    <source>
        <dbReference type="Google" id="ProtNLM"/>
    </source>
</evidence>
<dbReference type="InterPro" id="IPR008979">
    <property type="entry name" value="Galactose-bd-like_sf"/>
</dbReference>
<sequence length="304" mass="31281">MTTAGSNGAPEGAAEDDPFAHLYRPAEGESAPDTTPIPGQPRTPYSRPVEVGRTQYGQQSRSPYGQQPLAVPTQTVPQQSRYAERSRPQPGEERASGGRGKAAVIGVVAVIAAVAIGGGIALSGGDAGKSDGAAKPSNRASAPVSSSANPSSSPSSAPSVPPPSTDTIADASKLQLQDAPVDNKIKNAKSADGSYATLTGGPTSTVSWTISVATEGTYKFWVHYNNPGSDINGIVMVNGKQFASPIGLQNYTHSSDPDQAWTRSNIWPQLQAGANTISISVPAGNTVPIDQVAIRPQSDGTPPW</sequence>
<feature type="compositionally biased region" description="Basic and acidic residues" evidence="1">
    <location>
        <begin position="82"/>
        <end position="96"/>
    </location>
</feature>
<protein>
    <recommendedName>
        <fullName evidence="5">CBM6 domain-containing protein</fullName>
    </recommendedName>
</protein>
<accession>A0ABN3E9U0</accession>
<organism evidence="3 4">
    <name type="scientific">Kitasatospora cystarginea</name>
    <dbReference type="NCBI Taxonomy" id="58350"/>
    <lineage>
        <taxon>Bacteria</taxon>
        <taxon>Bacillati</taxon>
        <taxon>Actinomycetota</taxon>
        <taxon>Actinomycetes</taxon>
        <taxon>Kitasatosporales</taxon>
        <taxon>Streptomycetaceae</taxon>
        <taxon>Kitasatospora</taxon>
    </lineage>
</organism>
<gene>
    <name evidence="3" type="ORF">GCM10010430_39820</name>
</gene>
<name>A0ABN3E9U0_9ACTN</name>
<keyword evidence="2" id="KW-0472">Membrane</keyword>
<feature type="transmembrane region" description="Helical" evidence="2">
    <location>
        <begin position="102"/>
        <end position="122"/>
    </location>
</feature>
<dbReference type="Gene3D" id="2.60.120.260">
    <property type="entry name" value="Galactose-binding domain-like"/>
    <property type="match status" value="1"/>
</dbReference>
<evidence type="ECO:0000256" key="2">
    <source>
        <dbReference type="SAM" id="Phobius"/>
    </source>
</evidence>